<feature type="domain" description="Glycogen debranching enzyme glucanotransferase" evidence="2">
    <location>
        <begin position="103"/>
        <end position="244"/>
    </location>
</feature>
<dbReference type="Pfam" id="PF06202">
    <property type="entry name" value="GDE_C"/>
    <property type="match status" value="1"/>
</dbReference>
<protein>
    <submittedName>
        <fullName evidence="4">Glycogen debranching enzyme</fullName>
    </submittedName>
</protein>
<dbReference type="Pfam" id="PF14702">
    <property type="entry name" value="hGDE_central"/>
    <property type="match status" value="1"/>
</dbReference>
<gene>
    <name evidence="4" type="ORF">TPC1_10706</name>
</gene>
<proteinExistence type="predicted"/>
<dbReference type="GO" id="GO:0005980">
    <property type="term" value="P:glycogen catabolic process"/>
    <property type="evidence" value="ECO:0007669"/>
    <property type="project" value="InterPro"/>
</dbReference>
<feature type="domain" description="Glycogen debranching enzyme glucanotransferase" evidence="2">
    <location>
        <begin position="357"/>
        <end position="458"/>
    </location>
</feature>
<evidence type="ECO:0000313" key="4">
    <source>
        <dbReference type="EMBL" id="JAP96085.1"/>
    </source>
</evidence>
<name>A0A146KKG6_9EUKA</name>
<dbReference type="InterPro" id="IPR032790">
    <property type="entry name" value="GDE_C"/>
</dbReference>
<dbReference type="InterPro" id="IPR008928">
    <property type="entry name" value="6-hairpin_glycosidase_sf"/>
</dbReference>
<dbReference type="GO" id="GO:0004135">
    <property type="term" value="F:amylo-alpha-1,6-glucosidase activity"/>
    <property type="evidence" value="ECO:0007669"/>
    <property type="project" value="InterPro"/>
</dbReference>
<sequence>KLLSPQGTLFIEKKQKCKLQLIHRASASYDDIPCLSITNINTKVENVIMLQYTENGTNEAIVDLCSYECGLYLLQTPNSQLTFTISPQFSNIQLLTVFTHQIHSILGQIEDLPYNWLHLTPLIQSGNSKSAYSMLDFSTYQLNSSQLQQLKQKKILIDVVLNHLSPESPLLINQDFTFNNVNRKDLKSAIILDFHLKIANFYALKHKYDLQKLEKLFNHILTSIKMCEFDTVPTKSTVTHLDNIDYCRALICNGKRNGASVNLDYAKEINHDPDHLATYLNDKTRKFYENEQAEIVRNLLGSCDYQMKLGSTWLIPGYFQVISEVGSEKNTSLQFGAMFKKLLQEAADYDDFVKKNQQLLQDIEADKYLFAACNGWVMGPAIQFIQRNYRIYQRRALVCWGDCVKLDQSSHKFQDLACDYIVRMAKLFNGLRIDNAHSTDETLLKRCIQKGREVNPELLVMLEVFTGSPESDDRFCQECGGDLIVKEMIHSTSVDSLCSLPTSQSINSGLNTIGDYEPIQQKFLVRHAPKFLFDVTHDNEPLNSKDSKHGKGNILAMAALGCACEGVAFGSTWGTDLGVEKHIRVTNQTPCYPKFIDFEMTNIRANLLQLRETLVEYPRVYAHNHGEYLTVERANPDTNESILFVIVPDFKAHSKTQVHLALDGIFTQVEFFSQLSEKKKKIQYQNIELIDCFETLTPQFSIKSQENKFDLSLQMKSGSVLVIRKQIPHIKEFQKQLKRNLCRVEQDIINMSVVQLKYFLAQNEEEDSQFNFKTYHFGDINPSFCGFDGIRDCILKSGIGQCVADNIRKGDWLVDFIVQRHERMGIQIHAFDQLLKHIKDKIPNSMKPACMFQLFTEVDSAINAGLKRKFCLRKNLEAILFRAGLLLIGFGKCPNVDKNKYLTKQFESVVEQQKDAEPEVSTASTQVSIVTARHKTRNLIFASNEQQAKQPCNVYNVSLSAGFPHFQQGMFRSWGRDICLSVNGLLSQNEPLVSRVILVSTAALLRHGLLPNLQDSGRKPRYNCRDAVWYWMSAVFQYVDKYGPDILHDTVLRIFLLDEEKKYVFDQHIYQYIYTQQALEELTLKSLKREQSVLDVMKEILQKHWNGINFVEWDCHDSQMKPEGKTVEAYVEHESGLIFGGNVHNCHTWMDKMGSSEHFGNNGVPSTPRCGAAVEINFIALFCLQKITFYEKDEFLQVWLQKMEKSILEFKTEKNGRKFVKDCLDSDELRPNYLIGLSYFNKEFLQNFKEEILTGMELVDPLSIGVKTLSKDDPRYQKWYDNNDHSSYETAKGFSYHNGPEWVHCCGKFLILLKKIGADELFNKIMRNITWYVMHEANVNGGIKSLPELTQENGGKCRDSCISQAWAIATVMEALKE</sequence>
<dbReference type="InterPro" id="IPR010401">
    <property type="entry name" value="AGL/Gdb1"/>
</dbReference>
<evidence type="ECO:0000259" key="3">
    <source>
        <dbReference type="Pfam" id="PF14702"/>
    </source>
</evidence>
<accession>A0A146KKG6</accession>
<evidence type="ECO:0000259" key="2">
    <source>
        <dbReference type="Pfam" id="PF14701"/>
    </source>
</evidence>
<dbReference type="SUPFAM" id="SSF48208">
    <property type="entry name" value="Six-hairpin glycosidases"/>
    <property type="match status" value="1"/>
</dbReference>
<dbReference type="EMBL" id="GDID01000521">
    <property type="protein sequence ID" value="JAP96085.1"/>
    <property type="molecule type" value="Transcribed_RNA"/>
</dbReference>
<dbReference type="GO" id="GO:0004134">
    <property type="term" value="F:4-alpha-glucanotransferase activity"/>
    <property type="evidence" value="ECO:0007669"/>
    <property type="project" value="InterPro"/>
</dbReference>
<feature type="domain" description="Glycogen debranching enzyme C-terminal" evidence="1">
    <location>
        <begin position="953"/>
        <end position="1373"/>
    </location>
</feature>
<dbReference type="PANTHER" id="PTHR10569:SF2">
    <property type="entry name" value="GLYCOGEN DEBRANCHING ENZYME"/>
    <property type="match status" value="1"/>
</dbReference>
<dbReference type="Pfam" id="PF14701">
    <property type="entry name" value="hDGE_amylase"/>
    <property type="match status" value="2"/>
</dbReference>
<organism evidence="4">
    <name type="scientific">Trepomonas sp. PC1</name>
    <dbReference type="NCBI Taxonomy" id="1076344"/>
    <lineage>
        <taxon>Eukaryota</taxon>
        <taxon>Metamonada</taxon>
        <taxon>Diplomonadida</taxon>
        <taxon>Hexamitidae</taxon>
        <taxon>Hexamitinae</taxon>
        <taxon>Trepomonas</taxon>
    </lineage>
</organism>
<feature type="domain" description="Glycogen debranching enzyme central" evidence="3">
    <location>
        <begin position="601"/>
        <end position="820"/>
    </location>
</feature>
<dbReference type="Gene3D" id="3.20.20.80">
    <property type="entry name" value="Glycosidases"/>
    <property type="match status" value="1"/>
</dbReference>
<feature type="non-terminal residue" evidence="4">
    <location>
        <position position="1"/>
    </location>
</feature>
<dbReference type="SUPFAM" id="SSF51445">
    <property type="entry name" value="(Trans)glycosidases"/>
    <property type="match status" value="1"/>
</dbReference>
<reference evidence="4" key="1">
    <citation type="submission" date="2015-07" db="EMBL/GenBank/DDBJ databases">
        <title>Adaptation to a free-living lifestyle via gene acquisitions in the diplomonad Trepomonas sp. PC1.</title>
        <authorList>
            <person name="Xu F."/>
            <person name="Jerlstrom-Hultqvist J."/>
            <person name="Kolisko M."/>
            <person name="Simpson A.G.B."/>
            <person name="Roger A.J."/>
            <person name="Svard S.G."/>
            <person name="Andersson J.O."/>
        </authorList>
    </citation>
    <scope>NUCLEOTIDE SEQUENCE</scope>
    <source>
        <strain evidence="4">PC1</strain>
    </source>
</reference>
<dbReference type="PANTHER" id="PTHR10569">
    <property type="entry name" value="GLYCOGEN DEBRANCHING ENZYME"/>
    <property type="match status" value="1"/>
</dbReference>
<evidence type="ECO:0000259" key="1">
    <source>
        <dbReference type="Pfam" id="PF06202"/>
    </source>
</evidence>
<dbReference type="InterPro" id="IPR032788">
    <property type="entry name" value="AGL_central"/>
</dbReference>
<dbReference type="InterPro" id="IPR017853">
    <property type="entry name" value="GH"/>
</dbReference>
<dbReference type="InterPro" id="IPR032792">
    <property type="entry name" value="AGL_glucanoTrfase"/>
</dbReference>